<keyword evidence="2" id="KW-1185">Reference proteome</keyword>
<name>A0ABR7D844_9CLOT</name>
<protein>
    <recommendedName>
        <fullName evidence="3">Lipoprotein</fullName>
    </recommendedName>
</protein>
<gene>
    <name evidence="1" type="ORF">H8S20_01390</name>
</gene>
<comment type="caution">
    <text evidence="1">The sequence shown here is derived from an EMBL/GenBank/DDBJ whole genome shotgun (WGS) entry which is preliminary data.</text>
</comment>
<evidence type="ECO:0008006" key="3">
    <source>
        <dbReference type="Google" id="ProtNLM"/>
    </source>
</evidence>
<organism evidence="1 2">
    <name type="scientific">Clostridium hominis</name>
    <dbReference type="NCBI Taxonomy" id="2763036"/>
    <lineage>
        <taxon>Bacteria</taxon>
        <taxon>Bacillati</taxon>
        <taxon>Bacillota</taxon>
        <taxon>Clostridia</taxon>
        <taxon>Eubacteriales</taxon>
        <taxon>Clostridiaceae</taxon>
        <taxon>Clostridium</taxon>
    </lineage>
</organism>
<evidence type="ECO:0000313" key="2">
    <source>
        <dbReference type="Proteomes" id="UP000596929"/>
    </source>
</evidence>
<dbReference type="Proteomes" id="UP000596929">
    <property type="component" value="Unassembled WGS sequence"/>
</dbReference>
<dbReference type="EMBL" id="JACOOO010000001">
    <property type="protein sequence ID" value="MBC5627540.1"/>
    <property type="molecule type" value="Genomic_DNA"/>
</dbReference>
<dbReference type="RefSeq" id="WP_186859099.1">
    <property type="nucleotide sequence ID" value="NZ_JACOOO010000001.1"/>
</dbReference>
<evidence type="ECO:0000313" key="1">
    <source>
        <dbReference type="EMBL" id="MBC5627540.1"/>
    </source>
</evidence>
<reference evidence="1 2" key="1">
    <citation type="submission" date="2020-08" db="EMBL/GenBank/DDBJ databases">
        <title>Genome public.</title>
        <authorList>
            <person name="Liu C."/>
            <person name="Sun Q."/>
        </authorList>
    </citation>
    <scope>NUCLEOTIDE SEQUENCE [LARGE SCALE GENOMIC DNA]</scope>
    <source>
        <strain evidence="1 2">NSJ-6</strain>
    </source>
</reference>
<proteinExistence type="predicted"/>
<accession>A0ABR7D844</accession>
<sequence length="208" mass="24130">MKKTIILSMIIITILQVGCSNKDTETINSNEIRTEENNKEDIVEENYTVFNSLGNVYEKNEDLTLREKGEEIFNSIIDIPYERGKFMEIDYANDFIEKYLSGDKSVYDYLIDIDDNYEIGYKKSTDDERNRLNESLQFLREQMYLGDEDPIYFKISKVSYEGQVDGIKDSIILNVGGYISADNINFLSLTKFTVTIVPEKDKLLINII</sequence>